<feature type="domain" description="Trimeric autotransporter adhesin YadA-like stalk" evidence="13">
    <location>
        <begin position="226"/>
        <end position="263"/>
    </location>
</feature>
<accession>A0A7Z7BC17</accession>
<keyword evidence="6" id="KW-0812">Transmembrane</keyword>
<keyword evidence="4" id="KW-0813">Transport</keyword>
<evidence type="ECO:0000256" key="3">
    <source>
        <dbReference type="ARBA" id="ARBA00005848"/>
    </source>
</evidence>
<dbReference type="EMBL" id="FNDI01000021">
    <property type="protein sequence ID" value="SDI65788.1"/>
    <property type="molecule type" value="Genomic_DNA"/>
</dbReference>
<evidence type="ECO:0000256" key="8">
    <source>
        <dbReference type="ARBA" id="ARBA00022927"/>
    </source>
</evidence>
<feature type="domain" description="Trimeric autotransporter adhesin YadA-like head" evidence="12">
    <location>
        <begin position="311"/>
        <end position="337"/>
    </location>
</feature>
<dbReference type="InterPro" id="IPR008640">
    <property type="entry name" value="Adhesin_Head_dom"/>
</dbReference>
<feature type="domain" description="Trimeric autotransporter adhesin YadA-like C-terminal membrane anchor" evidence="11">
    <location>
        <begin position="1280"/>
        <end position="1341"/>
    </location>
</feature>
<dbReference type="Pfam" id="PF03895">
    <property type="entry name" value="YadA_anchor"/>
    <property type="match status" value="1"/>
</dbReference>
<evidence type="ECO:0000313" key="14">
    <source>
        <dbReference type="EMBL" id="SDI65788.1"/>
    </source>
</evidence>
<dbReference type="Gene3D" id="1.20.5.170">
    <property type="match status" value="5"/>
</dbReference>
<keyword evidence="8" id="KW-0653">Protein transport</keyword>
<dbReference type="InterPro" id="IPR011049">
    <property type="entry name" value="Serralysin-like_metalloprot_C"/>
</dbReference>
<feature type="domain" description="Trimeric autotransporter adhesin YadA-like stalk" evidence="13">
    <location>
        <begin position="1088"/>
        <end position="1122"/>
    </location>
</feature>
<evidence type="ECO:0000256" key="10">
    <source>
        <dbReference type="ARBA" id="ARBA00023237"/>
    </source>
</evidence>
<reference evidence="14" key="1">
    <citation type="submission" date="2016-10" db="EMBL/GenBank/DDBJ databases">
        <authorList>
            <person name="Varghese N."/>
            <person name="Submissions S."/>
        </authorList>
    </citation>
    <scope>NUCLEOTIDE SEQUENCE [LARGE SCALE GENOMIC DNA]</scope>
    <source>
        <strain evidence="14">YR281</strain>
    </source>
</reference>
<dbReference type="GO" id="GO:0009986">
    <property type="term" value="C:cell surface"/>
    <property type="evidence" value="ECO:0007669"/>
    <property type="project" value="UniProtKB-SubCell"/>
</dbReference>
<evidence type="ECO:0000256" key="5">
    <source>
        <dbReference type="ARBA" id="ARBA00022452"/>
    </source>
</evidence>
<feature type="domain" description="Trimeric autotransporter adhesin YadA-like stalk" evidence="13">
    <location>
        <begin position="1212"/>
        <end position="1251"/>
    </location>
</feature>
<dbReference type="Pfam" id="PF05658">
    <property type="entry name" value="YadA_head"/>
    <property type="match status" value="8"/>
</dbReference>
<dbReference type="SUPFAM" id="SSF54523">
    <property type="entry name" value="Pili subunits"/>
    <property type="match status" value="1"/>
</dbReference>
<feature type="domain" description="Trimeric autotransporter adhesin YadA-like stalk" evidence="13">
    <location>
        <begin position="125"/>
        <end position="164"/>
    </location>
</feature>
<feature type="domain" description="Trimeric autotransporter adhesin YadA-like stalk" evidence="13">
    <location>
        <begin position="897"/>
        <end position="938"/>
    </location>
</feature>
<dbReference type="SUPFAM" id="SSF101967">
    <property type="entry name" value="Adhesin YadA, collagen-binding domain"/>
    <property type="match status" value="6"/>
</dbReference>
<feature type="domain" description="Trimeric autotransporter adhesin YadA-like head" evidence="12">
    <location>
        <begin position="1140"/>
        <end position="1165"/>
    </location>
</feature>
<evidence type="ECO:0000256" key="4">
    <source>
        <dbReference type="ARBA" id="ARBA00022448"/>
    </source>
</evidence>
<comment type="similarity">
    <text evidence="3">Belongs to the autotransporter-2 (AT-2) (TC 1.B.40) family.</text>
</comment>
<feature type="domain" description="Trimeric autotransporter adhesin YadA-like stalk" evidence="13">
    <location>
        <begin position="1022"/>
        <end position="1043"/>
    </location>
</feature>
<dbReference type="Gene3D" id="6.10.250.2040">
    <property type="match status" value="1"/>
</dbReference>
<feature type="domain" description="Trimeric autotransporter adhesin YadA-like head" evidence="12">
    <location>
        <begin position="1168"/>
        <end position="1194"/>
    </location>
</feature>
<feature type="domain" description="Trimeric autotransporter adhesin YadA-like head" evidence="12">
    <location>
        <begin position="61"/>
        <end position="87"/>
    </location>
</feature>
<dbReference type="Proteomes" id="UP000198900">
    <property type="component" value="Unassembled WGS sequence"/>
</dbReference>
<evidence type="ECO:0000256" key="6">
    <source>
        <dbReference type="ARBA" id="ARBA00022692"/>
    </source>
</evidence>
<feature type="domain" description="Trimeric autotransporter adhesin YadA-like head" evidence="12">
    <location>
        <begin position="339"/>
        <end position="363"/>
    </location>
</feature>
<dbReference type="Gene3D" id="2.150.10.10">
    <property type="entry name" value="Serralysin-like metalloprotease, C-terminal"/>
    <property type="match status" value="5"/>
</dbReference>
<keyword evidence="5" id="KW-1134">Transmembrane beta strand</keyword>
<keyword evidence="7" id="KW-0732">Signal</keyword>
<feature type="domain" description="Trimeric autotransporter adhesin YadA-like stalk" evidence="13">
    <location>
        <begin position="1"/>
        <end position="31"/>
    </location>
</feature>
<feature type="domain" description="Trimeric autotransporter adhesin YadA-like stalk" evidence="13">
    <location>
        <begin position="369"/>
        <end position="403"/>
    </location>
</feature>
<evidence type="ECO:0000256" key="7">
    <source>
        <dbReference type="ARBA" id="ARBA00022729"/>
    </source>
</evidence>
<dbReference type="GO" id="GO:0015031">
    <property type="term" value="P:protein transport"/>
    <property type="evidence" value="ECO:0007669"/>
    <property type="project" value="UniProtKB-KW"/>
</dbReference>
<comment type="caution">
    <text evidence="14">The sequence shown here is derived from an EMBL/GenBank/DDBJ whole genome shotgun (WGS) entry which is preliminary data.</text>
</comment>
<evidence type="ECO:0000256" key="2">
    <source>
        <dbReference type="ARBA" id="ARBA00004442"/>
    </source>
</evidence>
<dbReference type="Gene3D" id="2.60.40.4050">
    <property type="match status" value="1"/>
</dbReference>
<comment type="subcellular location">
    <subcellularLocation>
        <location evidence="2">Cell outer membrane</location>
    </subcellularLocation>
    <subcellularLocation>
        <location evidence="1">Cell surface</location>
    </subcellularLocation>
</comment>
<feature type="non-terminal residue" evidence="14">
    <location>
        <position position="1"/>
    </location>
</feature>
<dbReference type="InterPro" id="IPR005594">
    <property type="entry name" value="YadA_C"/>
</dbReference>
<protein>
    <submittedName>
        <fullName evidence="14">Head domain of trimeric autotransporter adhesin</fullName>
    </submittedName>
</protein>
<evidence type="ECO:0000313" key="15">
    <source>
        <dbReference type="Proteomes" id="UP000198900"/>
    </source>
</evidence>
<evidence type="ECO:0000259" key="12">
    <source>
        <dbReference type="Pfam" id="PF05658"/>
    </source>
</evidence>
<keyword evidence="10" id="KW-0998">Cell outer membrane</keyword>
<dbReference type="Gene3D" id="3.30.1300.30">
    <property type="entry name" value="GSPII I/J protein-like"/>
    <property type="match status" value="1"/>
</dbReference>
<evidence type="ECO:0000256" key="9">
    <source>
        <dbReference type="ARBA" id="ARBA00023136"/>
    </source>
</evidence>
<evidence type="ECO:0000259" key="11">
    <source>
        <dbReference type="Pfam" id="PF03895"/>
    </source>
</evidence>
<feature type="domain" description="Trimeric autotransporter adhesin YadA-like stalk" evidence="13">
    <location>
        <begin position="581"/>
        <end position="611"/>
    </location>
</feature>
<feature type="domain" description="Trimeric autotransporter adhesin YadA-like head" evidence="12">
    <location>
        <begin position="447"/>
        <end position="472"/>
    </location>
</feature>
<feature type="domain" description="Trimeric autotransporter adhesin YadA-like stalk" evidence="13">
    <location>
        <begin position="674"/>
        <end position="716"/>
    </location>
</feature>
<name>A0A7Z7BC17_9BURK</name>
<evidence type="ECO:0000259" key="13">
    <source>
        <dbReference type="Pfam" id="PF05662"/>
    </source>
</evidence>
<dbReference type="Pfam" id="PF05662">
    <property type="entry name" value="YadA_stalk"/>
    <property type="match status" value="11"/>
</dbReference>
<proteinExistence type="inferred from homology"/>
<sequence>GYAGTDAVNVSQLMAEDGKVNNVSNNVTYLNNLVQNFGNNIINGDGIKYFHANSTLGDSSASGKDSVAIGGAATATTASSVALGSNSLANSSTLGSAGFAPGGATLSGTTAFGEVSVGAQGKERRITNVAAGYAGTDAVNVSQLMAEDVKVNNLSNAVNNIANGGANMKYFNVSSSLAAALATGTDSVAAGPAAVATASNAVALGAKSVADRDNTVSVGSAGAQRQIVNLAAGQQSNDAVNVSQLAGVTAALGAGASVATNGSIVAPAYNVLGKTYSDVGSALAGLTSSDGFLNSLKYIKFGPSTAVAAQAGGTDSIAIGGNAVANQNYALAIGRSAFATAANAVAIGYGSQANVANTFAVGNSFTQRRIVNVANGIDDTDAATVGQVNSDIQAAIANLNLHGTSNSGLLQSAVHSTSMLGASPTSSLPPEELIVSGPTDKAGQIEATGTDSMAIGLNSKVTADNAVSVGVNVRTLGDGSVGIGQQIAIDGLNTVVMGTNVTAAADNAIVIGNNSSTVVPGANGGIAIGNNVQVGGVNTLAIGTNILASGSNSVTLGYASADGGRANVLSVGNAKSGGQRQIINVAAGTQNNDAVNVSQLAGVASALGGGASVNPTTGAVVAPAYTLAGNTYVNVAAALTSLDTRIASGGDPLAVDYDTATKDQISLKGSTGTKITGLTAGALNASSTEAINGSQLYAQGTSMAKALGGSASVNTATGEITAPAYTFGGGTYTNVADALTALNNAAGSGNALGVVYDDQDKTQITLAGSTGTKITKVAAGDVNASSTDAMNGTQLYNVAASTADAIGGGSSFDPSTGKITNPTFNIGGKTITNIAGAITNLDDRVYANTTDITNLQTQINEGGIGLVTQDATSRNILVASQTDGSIVDFAGTKGARRLTGVAAGNVNASSFDAVNGTQLYNVAASTASVIGGGSTVKTDGTISNPTYIVGGSTVTTIGGAITNLDARVYANSTDITNLQTQINEGGIGLVTQDATSKNILVASQTDGSVVDFTGKDGARVLSGVAAGTGDNDAVNNAQLKAAGIISADGSTKTAVTYNTVKDDSGKEVTDFSNITLGDGTPTSKPVAIHNVAAGEKDTDAVNYSQYSDLLSKVNSISNAGTGVDTLFVGDGDRNTEQAKAGGTHATAMGALSVANGLQSVATGYASNATGSNAVAIGANSTASGNNSVALGAGSVASEDNTVSVGSASQQRRVTNVAAGTATTDAVNVGQLNDAITNASNNTVNQAVQQSNSYTDSQFNKMNDKMNSLGAAAMAATSLIPNARAEGNFQMSAAAGTYGGAAAVAIGANYWVNDRVLVNAHVTRATGNGANTGASAGVTIGF</sequence>
<keyword evidence="15" id="KW-1185">Reference proteome</keyword>
<dbReference type="GO" id="GO:0009279">
    <property type="term" value="C:cell outer membrane"/>
    <property type="evidence" value="ECO:0007669"/>
    <property type="project" value="UniProtKB-SubCell"/>
</dbReference>
<keyword evidence="9" id="KW-0472">Membrane</keyword>
<evidence type="ECO:0000256" key="1">
    <source>
        <dbReference type="ARBA" id="ARBA00004241"/>
    </source>
</evidence>
<feature type="domain" description="Trimeric autotransporter adhesin YadA-like stalk" evidence="13">
    <location>
        <begin position="773"/>
        <end position="812"/>
    </location>
</feature>
<feature type="domain" description="Trimeric autotransporter adhesin YadA-like head" evidence="12">
    <location>
        <begin position="182"/>
        <end position="208"/>
    </location>
</feature>
<feature type="domain" description="Trimeric autotransporter adhesin YadA-like head" evidence="12">
    <location>
        <begin position="491"/>
        <end position="515"/>
    </location>
</feature>
<gene>
    <name evidence="14" type="ORF">SAMN04487926_12182</name>
</gene>
<dbReference type="InterPro" id="IPR045584">
    <property type="entry name" value="Pilin-like"/>
</dbReference>
<organism evidence="14 15">
    <name type="scientific">Paraburkholderia steynii</name>
    <dbReference type="NCBI Taxonomy" id="1245441"/>
    <lineage>
        <taxon>Bacteria</taxon>
        <taxon>Pseudomonadati</taxon>
        <taxon>Pseudomonadota</taxon>
        <taxon>Betaproteobacteria</taxon>
        <taxon>Burkholderiales</taxon>
        <taxon>Burkholderiaceae</taxon>
        <taxon>Paraburkholderia</taxon>
    </lineage>
</organism>
<dbReference type="RefSeq" id="WP_208545830.1">
    <property type="nucleotide sequence ID" value="NZ_FNDI01000021.1"/>
</dbReference>
<dbReference type="InterPro" id="IPR008635">
    <property type="entry name" value="Coiled_stalk_dom"/>
</dbReference>